<reference evidence="1" key="2">
    <citation type="submission" date="2021-09" db="EMBL/GenBank/DDBJ databases">
        <authorList>
            <person name="Jia N."/>
            <person name="Wang J."/>
            <person name="Shi W."/>
            <person name="Du L."/>
            <person name="Sun Y."/>
            <person name="Zhan W."/>
            <person name="Jiang J."/>
            <person name="Wang Q."/>
            <person name="Zhang B."/>
            <person name="Ji P."/>
            <person name="Sakyi L.B."/>
            <person name="Cui X."/>
            <person name="Yuan T."/>
            <person name="Jiang B."/>
            <person name="Yang W."/>
            <person name="Lam T.T.-Y."/>
            <person name="Chang Q."/>
            <person name="Ding S."/>
            <person name="Wang X."/>
            <person name="Zhu J."/>
            <person name="Ruan X."/>
            <person name="Zhao L."/>
            <person name="Wei J."/>
            <person name="Que T."/>
            <person name="Du C."/>
            <person name="Cheng J."/>
            <person name="Dai P."/>
            <person name="Han X."/>
            <person name="Huang E."/>
            <person name="Gao Y."/>
            <person name="Liu J."/>
            <person name="Shao H."/>
            <person name="Ye R."/>
            <person name="Li L."/>
            <person name="Wei W."/>
            <person name="Wang X."/>
            <person name="Wang C."/>
            <person name="Huo Q."/>
            <person name="Li W."/>
            <person name="Guo W."/>
            <person name="Chen H."/>
            <person name="Chen S."/>
            <person name="Zhou L."/>
            <person name="Zhou L."/>
            <person name="Ni X."/>
            <person name="Tian J."/>
            <person name="Zhou Y."/>
            <person name="Sheng Y."/>
            <person name="Liu T."/>
            <person name="Pan Y."/>
            <person name="Xia L."/>
            <person name="Li J."/>
            <person name="Zhao F."/>
            <person name="Cao W."/>
        </authorList>
    </citation>
    <scope>NUCLEOTIDE SEQUENCE</scope>
    <source>
        <strain evidence="1">Rsan-2018</strain>
        <tissue evidence="1">Larvae</tissue>
    </source>
</reference>
<evidence type="ECO:0000313" key="1">
    <source>
        <dbReference type="EMBL" id="KAH7935093.1"/>
    </source>
</evidence>
<dbReference type="EMBL" id="JABSTV010001255">
    <property type="protein sequence ID" value="KAH7935093.1"/>
    <property type="molecule type" value="Genomic_DNA"/>
</dbReference>
<gene>
    <name evidence="1" type="ORF">HPB52_003953</name>
</gene>
<keyword evidence="2" id="KW-1185">Reference proteome</keyword>
<organism evidence="1 2">
    <name type="scientific">Rhipicephalus sanguineus</name>
    <name type="common">Brown dog tick</name>
    <name type="synonym">Ixodes sanguineus</name>
    <dbReference type="NCBI Taxonomy" id="34632"/>
    <lineage>
        <taxon>Eukaryota</taxon>
        <taxon>Metazoa</taxon>
        <taxon>Ecdysozoa</taxon>
        <taxon>Arthropoda</taxon>
        <taxon>Chelicerata</taxon>
        <taxon>Arachnida</taxon>
        <taxon>Acari</taxon>
        <taxon>Parasitiformes</taxon>
        <taxon>Ixodida</taxon>
        <taxon>Ixodoidea</taxon>
        <taxon>Ixodidae</taxon>
        <taxon>Rhipicephalinae</taxon>
        <taxon>Rhipicephalus</taxon>
        <taxon>Rhipicephalus</taxon>
    </lineage>
</organism>
<name>A0A9D4PBA2_RHISA</name>
<dbReference type="Gene3D" id="3.30.1120.10">
    <property type="match status" value="1"/>
</dbReference>
<evidence type="ECO:0000313" key="2">
    <source>
        <dbReference type="Proteomes" id="UP000821837"/>
    </source>
</evidence>
<comment type="caution">
    <text evidence="1">The sequence shown here is derived from an EMBL/GenBank/DDBJ whole genome shotgun (WGS) entry which is preliminary data.</text>
</comment>
<accession>A0A9D4PBA2</accession>
<proteinExistence type="predicted"/>
<dbReference type="AlphaFoldDB" id="A0A9D4PBA2"/>
<dbReference type="VEuPathDB" id="VectorBase:RSAN_026664"/>
<sequence length="128" mass="14672">MLTKKCAQVIGSSGPQRDLDGLQEESRTAAVLRRFYGDQTLFERRNSEWRRESTVDCGADTTNFASGEPYYLYNLKEDPCELHNAFCIVSFLLEKLNAYRETARPDIVGVIDERGYPENNNGVWAPWE</sequence>
<dbReference type="Proteomes" id="UP000821837">
    <property type="component" value="Unassembled WGS sequence"/>
</dbReference>
<protein>
    <submittedName>
        <fullName evidence="1">Uncharacterized protein</fullName>
    </submittedName>
</protein>
<reference evidence="1" key="1">
    <citation type="journal article" date="2020" name="Cell">
        <title>Large-Scale Comparative Analyses of Tick Genomes Elucidate Their Genetic Diversity and Vector Capacities.</title>
        <authorList>
            <consortium name="Tick Genome and Microbiome Consortium (TIGMIC)"/>
            <person name="Jia N."/>
            <person name="Wang J."/>
            <person name="Shi W."/>
            <person name="Du L."/>
            <person name="Sun Y."/>
            <person name="Zhan W."/>
            <person name="Jiang J.F."/>
            <person name="Wang Q."/>
            <person name="Zhang B."/>
            <person name="Ji P."/>
            <person name="Bell-Sakyi L."/>
            <person name="Cui X.M."/>
            <person name="Yuan T.T."/>
            <person name="Jiang B.G."/>
            <person name="Yang W.F."/>
            <person name="Lam T.T."/>
            <person name="Chang Q.C."/>
            <person name="Ding S.J."/>
            <person name="Wang X.J."/>
            <person name="Zhu J.G."/>
            <person name="Ruan X.D."/>
            <person name="Zhao L."/>
            <person name="Wei J.T."/>
            <person name="Ye R.Z."/>
            <person name="Que T.C."/>
            <person name="Du C.H."/>
            <person name="Zhou Y.H."/>
            <person name="Cheng J.X."/>
            <person name="Dai P.F."/>
            <person name="Guo W.B."/>
            <person name="Han X.H."/>
            <person name="Huang E.J."/>
            <person name="Li L.F."/>
            <person name="Wei W."/>
            <person name="Gao Y.C."/>
            <person name="Liu J.Z."/>
            <person name="Shao H.Z."/>
            <person name="Wang X."/>
            <person name="Wang C.C."/>
            <person name="Yang T.C."/>
            <person name="Huo Q.B."/>
            <person name="Li W."/>
            <person name="Chen H.Y."/>
            <person name="Chen S.E."/>
            <person name="Zhou L.G."/>
            <person name="Ni X.B."/>
            <person name="Tian J.H."/>
            <person name="Sheng Y."/>
            <person name="Liu T."/>
            <person name="Pan Y.S."/>
            <person name="Xia L.Y."/>
            <person name="Li J."/>
            <person name="Zhao F."/>
            <person name="Cao W.C."/>
        </authorList>
    </citation>
    <scope>NUCLEOTIDE SEQUENCE</scope>
    <source>
        <strain evidence="1">Rsan-2018</strain>
    </source>
</reference>